<gene>
    <name evidence="6" type="ORF">AMSG_07926</name>
</gene>
<feature type="transmembrane region" description="Helical" evidence="5">
    <location>
        <begin position="67"/>
        <end position="91"/>
    </location>
</feature>
<dbReference type="PANTHER" id="PTHR19282">
    <property type="entry name" value="TETRASPANIN"/>
    <property type="match status" value="1"/>
</dbReference>
<evidence type="ECO:0000256" key="5">
    <source>
        <dbReference type="SAM" id="Phobius"/>
    </source>
</evidence>
<dbReference type="OrthoDB" id="5845060at2759"/>
<evidence type="ECO:0000256" key="1">
    <source>
        <dbReference type="ARBA" id="ARBA00004141"/>
    </source>
</evidence>
<evidence type="ECO:0000256" key="4">
    <source>
        <dbReference type="ARBA" id="ARBA00023136"/>
    </source>
</evidence>
<reference evidence="6 7" key="1">
    <citation type="submission" date="2010-05" db="EMBL/GenBank/DDBJ databases">
        <title>The Genome Sequence of Thecamonas trahens ATCC 50062.</title>
        <authorList>
            <consortium name="The Broad Institute Genome Sequencing Platform"/>
            <person name="Russ C."/>
            <person name="Cuomo C."/>
            <person name="Shea T."/>
            <person name="Young S.K."/>
            <person name="Zeng Q."/>
            <person name="Koehrsen M."/>
            <person name="Haas B."/>
            <person name="Borodovsky M."/>
            <person name="Guigo R."/>
            <person name="Alvarado L."/>
            <person name="Berlin A."/>
            <person name="Bochicchio J."/>
            <person name="Borenstein D."/>
            <person name="Chapman S."/>
            <person name="Chen Z."/>
            <person name="Freedman E."/>
            <person name="Gellesch M."/>
            <person name="Goldberg J."/>
            <person name="Griggs A."/>
            <person name="Gujja S."/>
            <person name="Heilman E."/>
            <person name="Heiman D."/>
            <person name="Hepburn T."/>
            <person name="Howarth C."/>
            <person name="Jen D."/>
            <person name="Larson L."/>
            <person name="Mehta T."/>
            <person name="Park D."/>
            <person name="Pearson M."/>
            <person name="Roberts A."/>
            <person name="Saif S."/>
            <person name="Shenoy N."/>
            <person name="Sisk P."/>
            <person name="Stolte C."/>
            <person name="Sykes S."/>
            <person name="Thomson T."/>
            <person name="Walk T."/>
            <person name="White J."/>
            <person name="Yandava C."/>
            <person name="Burger G."/>
            <person name="Gray M.W."/>
            <person name="Holland P.W.H."/>
            <person name="King N."/>
            <person name="Lang F.B.F."/>
            <person name="Roger A.J."/>
            <person name="Ruiz-Trillo I."/>
            <person name="Lander E."/>
            <person name="Nusbaum C."/>
        </authorList>
    </citation>
    <scope>NUCLEOTIDE SEQUENCE [LARGE SCALE GENOMIC DNA]</scope>
    <source>
        <strain evidence="6 7">ATCC 50062</strain>
    </source>
</reference>
<evidence type="ECO:0000256" key="3">
    <source>
        <dbReference type="ARBA" id="ARBA00022989"/>
    </source>
</evidence>
<evidence type="ECO:0000256" key="2">
    <source>
        <dbReference type="ARBA" id="ARBA00022692"/>
    </source>
</evidence>
<dbReference type="EMBL" id="GL349470">
    <property type="protein sequence ID" value="KNC51839.1"/>
    <property type="molecule type" value="Genomic_DNA"/>
</dbReference>
<protein>
    <recommendedName>
        <fullName evidence="8">Tetraspanin</fullName>
    </recommendedName>
</protein>
<dbReference type="eggNOG" id="KOG3882">
    <property type="taxonomic scope" value="Eukaryota"/>
</dbReference>
<dbReference type="SUPFAM" id="SSF48652">
    <property type="entry name" value="Tetraspanin"/>
    <property type="match status" value="1"/>
</dbReference>
<organism evidence="6 7">
    <name type="scientific">Thecamonas trahens ATCC 50062</name>
    <dbReference type="NCBI Taxonomy" id="461836"/>
    <lineage>
        <taxon>Eukaryota</taxon>
        <taxon>Apusozoa</taxon>
        <taxon>Apusomonadida</taxon>
        <taxon>Apusomonadidae</taxon>
        <taxon>Thecamonas</taxon>
    </lineage>
</organism>
<feature type="transmembrane region" description="Helical" evidence="5">
    <location>
        <begin position="36"/>
        <end position="55"/>
    </location>
</feature>
<evidence type="ECO:0000313" key="6">
    <source>
        <dbReference type="EMBL" id="KNC51839.1"/>
    </source>
</evidence>
<dbReference type="AlphaFoldDB" id="A0A0L0DHJ0"/>
<dbReference type="RefSeq" id="XP_013755704.1">
    <property type="nucleotide sequence ID" value="XM_013900250.1"/>
</dbReference>
<dbReference type="Proteomes" id="UP000054408">
    <property type="component" value="Unassembled WGS sequence"/>
</dbReference>
<dbReference type="InterPro" id="IPR018499">
    <property type="entry name" value="Tetraspanin/Peripherin"/>
</dbReference>
<proteinExistence type="predicted"/>
<dbReference type="GO" id="GO:0016020">
    <property type="term" value="C:membrane"/>
    <property type="evidence" value="ECO:0007669"/>
    <property type="project" value="UniProtKB-SubCell"/>
</dbReference>
<dbReference type="Pfam" id="PF00335">
    <property type="entry name" value="Tetraspanin"/>
    <property type="match status" value="1"/>
</dbReference>
<accession>A0A0L0DHJ0</accession>
<keyword evidence="2 5" id="KW-0812">Transmembrane</keyword>
<evidence type="ECO:0000313" key="7">
    <source>
        <dbReference type="Proteomes" id="UP000054408"/>
    </source>
</evidence>
<feature type="transmembrane region" description="Helical" evidence="5">
    <location>
        <begin position="7"/>
        <end position="24"/>
    </location>
</feature>
<dbReference type="PRINTS" id="PR00259">
    <property type="entry name" value="TMFOUR"/>
</dbReference>
<sequence>MAPRTPEQIFVGFALVGLGIYANYKYSWGEELIGFPLPWAVVAVGIVMLLLNTCGFVGTNKRKRTCLLLYFTFLFFIMAAEVSISILALSYKRNLEEQLYQGWLDASPETKDKVQRKFNCCGFYTVNDNPGPSCTNPPAGTDSCAVAITKWVEEKLVFVYIVGFLSAAVQVFCLVAALVLTKRIDDYKKGLEASFSYYYYDDNDQLIVDGPAGRNMI</sequence>
<evidence type="ECO:0008006" key="8">
    <source>
        <dbReference type="Google" id="ProtNLM"/>
    </source>
</evidence>
<name>A0A0L0DHJ0_THETB</name>
<dbReference type="InterPro" id="IPR008952">
    <property type="entry name" value="Tetraspanin_EC2_sf"/>
</dbReference>
<dbReference type="PANTHER" id="PTHR19282:SF417">
    <property type="entry name" value="TETRASPANIN TSPA-RELATED"/>
    <property type="match status" value="1"/>
</dbReference>
<keyword evidence="3 5" id="KW-1133">Transmembrane helix</keyword>
<feature type="transmembrane region" description="Helical" evidence="5">
    <location>
        <begin position="157"/>
        <end position="180"/>
    </location>
</feature>
<dbReference type="GeneID" id="25566740"/>
<keyword evidence="4 5" id="KW-0472">Membrane</keyword>
<dbReference type="STRING" id="461836.A0A0L0DHJ0"/>
<keyword evidence="7" id="KW-1185">Reference proteome</keyword>
<comment type="subcellular location">
    <subcellularLocation>
        <location evidence="1">Membrane</location>
        <topology evidence="1">Multi-pass membrane protein</topology>
    </subcellularLocation>
</comment>